<sequence length="37" mass="4171">MQKKPELSLFELALPIPMRPFKGIYDTIVLPLAIEAS</sequence>
<protein>
    <submittedName>
        <fullName evidence="6">Unannotated protein</fullName>
    </submittedName>
</protein>
<evidence type="ECO:0000313" key="2">
    <source>
        <dbReference type="EMBL" id="CAB4338423.1"/>
    </source>
</evidence>
<dbReference type="AlphaFoldDB" id="A0A6J7BMF7"/>
<proteinExistence type="predicted"/>
<accession>A0A6J7BMF7</accession>
<reference evidence="6" key="1">
    <citation type="submission" date="2020-05" db="EMBL/GenBank/DDBJ databases">
        <authorList>
            <person name="Chiriac C."/>
            <person name="Salcher M."/>
            <person name="Ghai R."/>
            <person name="Kavagutti S V."/>
        </authorList>
    </citation>
    <scope>NUCLEOTIDE SEQUENCE</scope>
</reference>
<evidence type="ECO:0000313" key="4">
    <source>
        <dbReference type="EMBL" id="CAB4742884.1"/>
    </source>
</evidence>
<organism evidence="6">
    <name type="scientific">freshwater metagenome</name>
    <dbReference type="NCBI Taxonomy" id="449393"/>
    <lineage>
        <taxon>unclassified sequences</taxon>
        <taxon>metagenomes</taxon>
        <taxon>ecological metagenomes</taxon>
    </lineage>
</organism>
<gene>
    <name evidence="3" type="ORF">UFOPK2648_00182</name>
    <name evidence="4" type="ORF">UFOPK2824_00257</name>
    <name evidence="5" type="ORF">UFOPK3037_00240</name>
    <name evidence="6" type="ORF">UFOPK3278_00422</name>
    <name evidence="1" type="ORF">UFOPK3406_00132</name>
    <name evidence="2" type="ORF">UFOPK3925_00767</name>
    <name evidence="7" type="ORF">UFOPK4097_00403</name>
</gene>
<dbReference type="EMBL" id="CAESAI010000002">
    <property type="protein sequence ID" value="CAB4330495.1"/>
    <property type="molecule type" value="Genomic_DNA"/>
</dbReference>
<dbReference type="EMBL" id="CAEZYC010000004">
    <property type="protein sequence ID" value="CAB4698475.1"/>
    <property type="molecule type" value="Genomic_DNA"/>
</dbReference>
<dbReference type="EMBL" id="CAFBIX010000009">
    <property type="protein sequence ID" value="CAB4846732.1"/>
    <property type="molecule type" value="Genomic_DNA"/>
</dbReference>
<dbReference type="EMBL" id="CAESAD010000004">
    <property type="protein sequence ID" value="CAB4338423.1"/>
    <property type="molecule type" value="Genomic_DNA"/>
</dbReference>
<dbReference type="EMBL" id="CAEZZD010000023">
    <property type="protein sequence ID" value="CAB4742884.1"/>
    <property type="molecule type" value="Genomic_DNA"/>
</dbReference>
<evidence type="ECO:0000313" key="5">
    <source>
        <dbReference type="EMBL" id="CAB4795278.1"/>
    </source>
</evidence>
<dbReference type="EMBL" id="CAFAAO010000002">
    <property type="protein sequence ID" value="CAB4795278.1"/>
    <property type="molecule type" value="Genomic_DNA"/>
</dbReference>
<evidence type="ECO:0000313" key="7">
    <source>
        <dbReference type="EMBL" id="CAB5012474.1"/>
    </source>
</evidence>
<evidence type="ECO:0000313" key="6">
    <source>
        <dbReference type="EMBL" id="CAB4846732.1"/>
    </source>
</evidence>
<evidence type="ECO:0000313" key="3">
    <source>
        <dbReference type="EMBL" id="CAB4698475.1"/>
    </source>
</evidence>
<name>A0A6J7BMF7_9ZZZZ</name>
<dbReference type="EMBL" id="CAFBPK010000004">
    <property type="protein sequence ID" value="CAB5012474.1"/>
    <property type="molecule type" value="Genomic_DNA"/>
</dbReference>
<evidence type="ECO:0000313" key="1">
    <source>
        <dbReference type="EMBL" id="CAB4330495.1"/>
    </source>
</evidence>